<dbReference type="AlphaFoldDB" id="A0A6P1XXQ0"/>
<dbReference type="Gene3D" id="3.40.50.300">
    <property type="entry name" value="P-loop containing nucleotide triphosphate hydrolases"/>
    <property type="match status" value="1"/>
</dbReference>
<sequence length="227" mass="25363">MVKEDLIERSAVRNFEKALGGALQPGEIGIVTAKRGVGKTSMLVQLGLDQLLQGKPIVHISFSQQTDYAITWYNNMFDETAEKKHLEKAAELKSEVIARRIVLNFNQDIVRTTQIIKTVKALFEIGSKPSALMIDDFDFSKAVPEAIQQIKAFAKETGMFVWYTASADVREKVIHPDLKPYANDLDVILYLEPAPEAVKIYALKARGKADFDTGCKLDTKTMLLAEK</sequence>
<protein>
    <recommendedName>
        <fullName evidence="3">KaiC-like domain-containing protein</fullName>
    </recommendedName>
</protein>
<dbReference type="KEGG" id="trz:GWP43_00580"/>
<dbReference type="EMBL" id="CP048020">
    <property type="protein sequence ID" value="QHX42197.1"/>
    <property type="molecule type" value="Genomic_DNA"/>
</dbReference>
<name>A0A6P1XXQ0_9SPIR</name>
<gene>
    <name evidence="1" type="ORF">GWP43_00580</name>
</gene>
<accession>A0A6P1XXQ0</accession>
<evidence type="ECO:0000313" key="2">
    <source>
        <dbReference type="Proteomes" id="UP000464374"/>
    </source>
</evidence>
<evidence type="ECO:0008006" key="3">
    <source>
        <dbReference type="Google" id="ProtNLM"/>
    </source>
</evidence>
<dbReference type="SUPFAM" id="SSF52540">
    <property type="entry name" value="P-loop containing nucleoside triphosphate hydrolases"/>
    <property type="match status" value="1"/>
</dbReference>
<proteinExistence type="predicted"/>
<evidence type="ECO:0000313" key="1">
    <source>
        <dbReference type="EMBL" id="QHX42197.1"/>
    </source>
</evidence>
<reference evidence="1 2" key="1">
    <citation type="submission" date="2020-01" db="EMBL/GenBank/DDBJ databases">
        <title>Complete genome sequence of a human oral phylogroup 1 Treponema sp. strain ATCC 700766, originally isolated from periodontitis dental plaque.</title>
        <authorList>
            <person name="Chan Y."/>
            <person name="Huo Y.-B."/>
            <person name="Yu X.-L."/>
            <person name="Zeng H."/>
            <person name="Leung W.-K."/>
            <person name="Watt R.M."/>
        </authorList>
    </citation>
    <scope>NUCLEOTIDE SEQUENCE [LARGE SCALE GENOMIC DNA]</scope>
    <source>
        <strain evidence="1 2">OMZ 804</strain>
    </source>
</reference>
<dbReference type="Proteomes" id="UP000464374">
    <property type="component" value="Chromosome"/>
</dbReference>
<dbReference type="RefSeq" id="WP_162662010.1">
    <property type="nucleotide sequence ID" value="NZ_CP048020.1"/>
</dbReference>
<organism evidence="1 2">
    <name type="scientific">Treponema vincentii</name>
    <dbReference type="NCBI Taxonomy" id="69710"/>
    <lineage>
        <taxon>Bacteria</taxon>
        <taxon>Pseudomonadati</taxon>
        <taxon>Spirochaetota</taxon>
        <taxon>Spirochaetia</taxon>
        <taxon>Spirochaetales</taxon>
        <taxon>Treponemataceae</taxon>
        <taxon>Treponema</taxon>
    </lineage>
</organism>
<dbReference type="InterPro" id="IPR027417">
    <property type="entry name" value="P-loop_NTPase"/>
</dbReference>